<accession>A0A1Q8S1R1</accession>
<dbReference type="Proteomes" id="UP000186583">
    <property type="component" value="Unassembled WGS sequence"/>
</dbReference>
<gene>
    <name evidence="1" type="ORF">CCHL11_04780</name>
</gene>
<reference evidence="1 2" key="1">
    <citation type="submission" date="2016-11" db="EMBL/GenBank/DDBJ databases">
        <title>Draft Genome Assembly of Colletotrichum chlorophyti a pathogen of herbaceous plants.</title>
        <authorList>
            <person name="Gan P."/>
            <person name="Narusaka M."/>
            <person name="Tsushima A."/>
            <person name="Narusaka Y."/>
            <person name="Takano Y."/>
            <person name="Shirasu K."/>
        </authorList>
    </citation>
    <scope>NUCLEOTIDE SEQUENCE [LARGE SCALE GENOMIC DNA]</scope>
    <source>
        <strain evidence="1 2">NTL11</strain>
    </source>
</reference>
<dbReference type="STRING" id="708187.A0A1Q8S1R1"/>
<proteinExistence type="predicted"/>
<protein>
    <submittedName>
        <fullName evidence="1">Uncharacterized protein</fullName>
    </submittedName>
</protein>
<comment type="caution">
    <text evidence="1">The sequence shown here is derived from an EMBL/GenBank/DDBJ whole genome shotgun (WGS) entry which is preliminary data.</text>
</comment>
<dbReference type="OrthoDB" id="4812218at2759"/>
<dbReference type="EMBL" id="MPGH01000037">
    <property type="protein sequence ID" value="OLN95375.1"/>
    <property type="molecule type" value="Genomic_DNA"/>
</dbReference>
<dbReference type="AlphaFoldDB" id="A0A1Q8S1R1"/>
<sequence>MPLNPFRPSEGSLTYEEEYRGNYKPNATELWRGLQIIAPDTPYVVAAGRNKLYFIDTRFDPESARQIREQIERATVPGQDEVISIDEISATAGVKNTLAGGTVFVRSPHARVLFAKGINRRNPELKLPQHESPVIGW</sequence>
<evidence type="ECO:0000313" key="1">
    <source>
        <dbReference type="EMBL" id="OLN95375.1"/>
    </source>
</evidence>
<organism evidence="1 2">
    <name type="scientific">Colletotrichum chlorophyti</name>
    <dbReference type="NCBI Taxonomy" id="708187"/>
    <lineage>
        <taxon>Eukaryota</taxon>
        <taxon>Fungi</taxon>
        <taxon>Dikarya</taxon>
        <taxon>Ascomycota</taxon>
        <taxon>Pezizomycotina</taxon>
        <taxon>Sordariomycetes</taxon>
        <taxon>Hypocreomycetidae</taxon>
        <taxon>Glomerellales</taxon>
        <taxon>Glomerellaceae</taxon>
        <taxon>Colletotrichum</taxon>
    </lineage>
</organism>
<name>A0A1Q8S1R1_9PEZI</name>
<evidence type="ECO:0000313" key="2">
    <source>
        <dbReference type="Proteomes" id="UP000186583"/>
    </source>
</evidence>
<keyword evidence="2" id="KW-1185">Reference proteome</keyword>